<keyword evidence="3" id="KW-1185">Reference proteome</keyword>
<keyword evidence="1" id="KW-0732">Signal</keyword>
<dbReference type="EMBL" id="UYIN01000019">
    <property type="protein sequence ID" value="VDG72949.1"/>
    <property type="molecule type" value="Genomic_DNA"/>
</dbReference>
<feature type="signal peptide" evidence="1">
    <location>
        <begin position="1"/>
        <end position="23"/>
    </location>
</feature>
<evidence type="ECO:0000256" key="1">
    <source>
        <dbReference type="SAM" id="SignalP"/>
    </source>
</evidence>
<evidence type="ECO:0000313" key="3">
    <source>
        <dbReference type="Proteomes" id="UP000277570"/>
    </source>
</evidence>
<sequence>MKKVVILILSALTIIGGAIPALASDINENHLLISTNISKDTNNNNLIIDKKNIDMGKARVVIKNGKWE</sequence>
<reference evidence="2 3" key="1">
    <citation type="submission" date="2018-11" db="EMBL/GenBank/DDBJ databases">
        <authorList>
            <consortium name="Pathogen Informatics"/>
        </authorList>
    </citation>
    <scope>NUCLEOTIDE SEQUENCE [LARGE SCALE GENOMIC DNA]</scope>
    <source>
        <strain evidence="2 3">NCTC10913</strain>
    </source>
</reference>
<proteinExistence type="predicted"/>
<feature type="chain" id="PRO_5047430261" description="N-acetylmuramoyl-L-alanine amidase" evidence="1">
    <location>
        <begin position="24"/>
        <end position="68"/>
    </location>
</feature>
<evidence type="ECO:0008006" key="4">
    <source>
        <dbReference type="Google" id="ProtNLM"/>
    </source>
</evidence>
<comment type="caution">
    <text evidence="2">The sequence shown here is derived from an EMBL/GenBank/DDBJ whole genome shotgun (WGS) entry which is preliminary data.</text>
</comment>
<organism evidence="2 3">
    <name type="scientific">Clostridium carnis</name>
    <dbReference type="NCBI Taxonomy" id="1530"/>
    <lineage>
        <taxon>Bacteria</taxon>
        <taxon>Bacillati</taxon>
        <taxon>Bacillota</taxon>
        <taxon>Clostridia</taxon>
        <taxon>Eubacteriales</taxon>
        <taxon>Clostridiaceae</taxon>
        <taxon>Clostridium</taxon>
    </lineage>
</organism>
<gene>
    <name evidence="2" type="ORF">NCTC10913_03280</name>
</gene>
<accession>A0ABY6SWQ5</accession>
<dbReference type="RefSeq" id="WP_125149288.1">
    <property type="nucleotide sequence ID" value="NZ_UYIN01000019.1"/>
</dbReference>
<name>A0ABY6SWQ5_9CLOT</name>
<evidence type="ECO:0000313" key="2">
    <source>
        <dbReference type="EMBL" id="VDG72949.1"/>
    </source>
</evidence>
<dbReference type="Proteomes" id="UP000277570">
    <property type="component" value="Unassembled WGS sequence"/>
</dbReference>
<protein>
    <recommendedName>
        <fullName evidence="4">N-acetylmuramoyl-L-alanine amidase</fullName>
    </recommendedName>
</protein>